<dbReference type="InterPro" id="IPR029045">
    <property type="entry name" value="ClpP/crotonase-like_dom_sf"/>
</dbReference>
<dbReference type="PANTHER" id="PTHR43176:SF3">
    <property type="entry name" value="3-HYDROXYISOBUTYRYL-COA HYDROLASE, MITOCHONDRIAL"/>
    <property type="match status" value="1"/>
</dbReference>
<evidence type="ECO:0000313" key="6">
    <source>
        <dbReference type="Proteomes" id="UP000555393"/>
    </source>
</evidence>
<protein>
    <recommendedName>
        <fullName evidence="2">3-hydroxyisobutyryl-CoA hydrolase</fullName>
        <ecNumber evidence="2">3.1.2.4</ecNumber>
    </recommendedName>
</protein>
<dbReference type="PANTHER" id="PTHR43176">
    <property type="entry name" value="3-HYDROXYISOBUTYRYL-COA HYDROLASE-RELATED"/>
    <property type="match status" value="1"/>
</dbReference>
<evidence type="ECO:0000313" key="5">
    <source>
        <dbReference type="EMBL" id="MBB6259581.1"/>
    </source>
</evidence>
<dbReference type="GO" id="GO:0003860">
    <property type="term" value="F:3-hydroxyisobutyryl-CoA hydrolase activity"/>
    <property type="evidence" value="ECO:0007669"/>
    <property type="project" value="UniProtKB-EC"/>
</dbReference>
<dbReference type="NCBIfam" id="NF004127">
    <property type="entry name" value="PRK05617.1"/>
    <property type="match status" value="1"/>
</dbReference>
<sequence length="348" mass="38161">MQINFGADDQILFEQYGTIGLIRLTRPKSLNALTHEMIKAIRRALEAWKDDPSIAAVLIEGEGRAFCAGGDVVEVYHLGRQGKYEFQMFADEYSMNAEIAAFPKPYISLLDGITMGGGAGVSVHGTHRIVTENTKFAMPESAIGFFTDVGASVFLPPLEGHFGIYLALTGNIIHWGDCLQSGIATHAMKSEQVAEFRRVLFATGDIDQALVHLEYPDFETSADDRALIADCFGHDTLAACLSALKDAAATSSFAVSALEVLAKRSPTSVAVIFEQMKRARALPFKERMQMEYRLACHMIEKPDFYEGVRAALVEKGTQPVWTPASLDDVTPEAVDQYFSPLSHGELEL</sequence>
<name>A0A841LZM2_9HYPH</name>
<dbReference type="GO" id="GO:0016829">
    <property type="term" value="F:lyase activity"/>
    <property type="evidence" value="ECO:0007669"/>
    <property type="project" value="UniProtKB-KW"/>
</dbReference>
<dbReference type="EMBL" id="JACIIU010000001">
    <property type="protein sequence ID" value="MBB6259581.1"/>
    <property type="molecule type" value="Genomic_DNA"/>
</dbReference>
<gene>
    <name evidence="5" type="ORF">FHS77_000089</name>
</gene>
<dbReference type="Pfam" id="PF16113">
    <property type="entry name" value="ECH_2"/>
    <property type="match status" value="1"/>
</dbReference>
<dbReference type="GO" id="GO:0006574">
    <property type="term" value="P:L-valine catabolic process"/>
    <property type="evidence" value="ECO:0007669"/>
    <property type="project" value="TreeGrafter"/>
</dbReference>
<keyword evidence="5" id="KW-0456">Lyase</keyword>
<accession>A0A841LZM2</accession>
<feature type="domain" description="Enoyl-CoA hydratase/isomerase" evidence="4">
    <location>
        <begin position="19"/>
        <end position="338"/>
    </location>
</feature>
<evidence type="ECO:0000256" key="1">
    <source>
        <dbReference type="ARBA" id="ARBA00001709"/>
    </source>
</evidence>
<evidence type="ECO:0000256" key="3">
    <source>
        <dbReference type="ARBA" id="ARBA00022801"/>
    </source>
</evidence>
<keyword evidence="3" id="KW-0378">Hydrolase</keyword>
<dbReference type="AlphaFoldDB" id="A0A841LZM2"/>
<organism evidence="5 6">
    <name type="scientific">Paenochrobactrum gallinarii</name>
    <dbReference type="NCBI Taxonomy" id="643673"/>
    <lineage>
        <taxon>Bacteria</taxon>
        <taxon>Pseudomonadati</taxon>
        <taxon>Pseudomonadota</taxon>
        <taxon>Alphaproteobacteria</taxon>
        <taxon>Hyphomicrobiales</taxon>
        <taxon>Brucellaceae</taxon>
        <taxon>Paenochrobactrum</taxon>
    </lineage>
</organism>
<dbReference type="InterPro" id="IPR045004">
    <property type="entry name" value="ECH_dom"/>
</dbReference>
<comment type="caution">
    <text evidence="5">The sequence shown here is derived from an EMBL/GenBank/DDBJ whole genome shotgun (WGS) entry which is preliminary data.</text>
</comment>
<dbReference type="EC" id="3.1.2.4" evidence="2"/>
<evidence type="ECO:0000259" key="4">
    <source>
        <dbReference type="Pfam" id="PF16113"/>
    </source>
</evidence>
<reference evidence="5 6" key="1">
    <citation type="submission" date="2020-08" db="EMBL/GenBank/DDBJ databases">
        <title>Genomic Encyclopedia of Type Strains, Phase IV (KMG-IV): sequencing the most valuable type-strain genomes for metagenomic binning, comparative biology and taxonomic classification.</title>
        <authorList>
            <person name="Goeker M."/>
        </authorList>
    </citation>
    <scope>NUCLEOTIDE SEQUENCE [LARGE SCALE GENOMIC DNA]</scope>
    <source>
        <strain evidence="5 6">DSM 22336</strain>
    </source>
</reference>
<proteinExistence type="predicted"/>
<keyword evidence="6" id="KW-1185">Reference proteome</keyword>
<dbReference type="Proteomes" id="UP000555393">
    <property type="component" value="Unassembled WGS sequence"/>
</dbReference>
<dbReference type="SUPFAM" id="SSF52096">
    <property type="entry name" value="ClpP/crotonase"/>
    <property type="match status" value="1"/>
</dbReference>
<comment type="catalytic activity">
    <reaction evidence="1">
        <text>3-hydroxy-2-methylpropanoyl-CoA + H2O = 3-hydroxy-2-methylpropanoate + CoA + H(+)</text>
        <dbReference type="Rhea" id="RHEA:20888"/>
        <dbReference type="ChEBI" id="CHEBI:11805"/>
        <dbReference type="ChEBI" id="CHEBI:15377"/>
        <dbReference type="ChEBI" id="CHEBI:15378"/>
        <dbReference type="ChEBI" id="CHEBI:57287"/>
        <dbReference type="ChEBI" id="CHEBI:57340"/>
        <dbReference type="EC" id="3.1.2.4"/>
    </reaction>
</comment>
<dbReference type="RefSeq" id="WP_184218416.1">
    <property type="nucleotide sequence ID" value="NZ_JACIIU010000001.1"/>
</dbReference>
<evidence type="ECO:0000256" key="2">
    <source>
        <dbReference type="ARBA" id="ARBA00011915"/>
    </source>
</evidence>
<dbReference type="InterPro" id="IPR032259">
    <property type="entry name" value="HIBYL-CoA-H"/>
</dbReference>
<dbReference type="Gene3D" id="3.90.226.10">
    <property type="entry name" value="2-enoyl-CoA Hydratase, Chain A, domain 1"/>
    <property type="match status" value="1"/>
</dbReference>
<dbReference type="CDD" id="cd06558">
    <property type="entry name" value="crotonase-like"/>
    <property type="match status" value="1"/>
</dbReference>